<keyword evidence="2" id="KW-1185">Reference proteome</keyword>
<proteinExistence type="predicted"/>
<protein>
    <submittedName>
        <fullName evidence="1">Uncharacterized protein</fullName>
    </submittedName>
</protein>
<name>A0A175YBZ1_DAUCS</name>
<dbReference type="AlphaFoldDB" id="A0A175YBZ1"/>
<gene>
    <name evidence="1" type="ORF">DCAR_0205268</name>
</gene>
<organism evidence="1 2">
    <name type="scientific">Daucus carota subsp. sativus</name>
    <name type="common">Carrot</name>
    <dbReference type="NCBI Taxonomy" id="79200"/>
    <lineage>
        <taxon>Eukaryota</taxon>
        <taxon>Viridiplantae</taxon>
        <taxon>Streptophyta</taxon>
        <taxon>Embryophyta</taxon>
        <taxon>Tracheophyta</taxon>
        <taxon>Spermatophyta</taxon>
        <taxon>Magnoliopsida</taxon>
        <taxon>eudicotyledons</taxon>
        <taxon>Gunneridae</taxon>
        <taxon>Pentapetalae</taxon>
        <taxon>asterids</taxon>
        <taxon>campanulids</taxon>
        <taxon>Apiales</taxon>
        <taxon>Apiaceae</taxon>
        <taxon>Apioideae</taxon>
        <taxon>Scandiceae</taxon>
        <taxon>Daucinae</taxon>
        <taxon>Daucus</taxon>
        <taxon>Daucus sect. Daucus</taxon>
    </lineage>
</organism>
<dbReference type="Gramene" id="KZM81136">
    <property type="protein sequence ID" value="KZM81136"/>
    <property type="gene ID" value="DCAR_031254"/>
</dbReference>
<sequence>MAEAIDEDAPEPRCEAWYRNVLNSRKAEFGVVSELYLLLPLVCEDCLHAPFPVTATGHMEDMIATVPVFLCEELRLSYVELYARYHEVFVTRDALLRMIATSRPAAPISDDGLVRRSEVIDVMHQTATSVITGLQSA</sequence>
<dbReference type="EMBL" id="CP093344">
    <property type="protein sequence ID" value="WOG86071.1"/>
    <property type="molecule type" value="Genomic_DNA"/>
</dbReference>
<evidence type="ECO:0000313" key="2">
    <source>
        <dbReference type="Proteomes" id="UP000077755"/>
    </source>
</evidence>
<dbReference type="Proteomes" id="UP000077755">
    <property type="component" value="Chromosome 2"/>
</dbReference>
<accession>A0A175YBZ1</accession>
<reference evidence="1" key="2">
    <citation type="submission" date="2022-03" db="EMBL/GenBank/DDBJ databases">
        <title>Draft title - Genomic analysis of global carrot germplasm unveils the trajectory of domestication and the origin of high carotenoid orange carrot.</title>
        <authorList>
            <person name="Iorizzo M."/>
            <person name="Ellison S."/>
            <person name="Senalik D."/>
            <person name="Macko-Podgorni A."/>
            <person name="Grzebelus D."/>
            <person name="Bostan H."/>
            <person name="Rolling W."/>
            <person name="Curaba J."/>
            <person name="Simon P."/>
        </authorList>
    </citation>
    <scope>NUCLEOTIDE SEQUENCE</scope>
    <source>
        <tissue evidence="1">Leaf</tissue>
    </source>
</reference>
<reference evidence="1" key="1">
    <citation type="journal article" date="2016" name="Nat. Genet.">
        <title>A high-quality carrot genome assembly provides new insights into carotenoid accumulation and asterid genome evolution.</title>
        <authorList>
            <person name="Iorizzo M."/>
            <person name="Ellison S."/>
            <person name="Senalik D."/>
            <person name="Zeng P."/>
            <person name="Satapoomin P."/>
            <person name="Huang J."/>
            <person name="Bowman M."/>
            <person name="Iovene M."/>
            <person name="Sanseverino W."/>
            <person name="Cavagnaro P."/>
            <person name="Yildiz M."/>
            <person name="Macko-Podgorni A."/>
            <person name="Moranska E."/>
            <person name="Grzebelus E."/>
            <person name="Grzebelus D."/>
            <person name="Ashrafi H."/>
            <person name="Zheng Z."/>
            <person name="Cheng S."/>
            <person name="Spooner D."/>
            <person name="Van Deynze A."/>
            <person name="Simon P."/>
        </authorList>
    </citation>
    <scope>NUCLEOTIDE SEQUENCE</scope>
    <source>
        <tissue evidence="1">Leaf</tissue>
    </source>
</reference>
<evidence type="ECO:0000313" key="1">
    <source>
        <dbReference type="EMBL" id="WOG86071.1"/>
    </source>
</evidence>